<dbReference type="AlphaFoldDB" id="A0A4Q9VGA6"/>
<dbReference type="RefSeq" id="WP_131311162.1">
    <property type="nucleotide sequence ID" value="NZ_SJFN01000036.1"/>
</dbReference>
<dbReference type="InterPro" id="IPR037523">
    <property type="entry name" value="VOC_core"/>
</dbReference>
<dbReference type="InterPro" id="IPR029068">
    <property type="entry name" value="Glyas_Bleomycin-R_OHBP_Dase"/>
</dbReference>
<protein>
    <submittedName>
        <fullName evidence="2">VOC family protein</fullName>
    </submittedName>
</protein>
<dbReference type="InterPro" id="IPR004360">
    <property type="entry name" value="Glyas_Fos-R_dOase_dom"/>
</dbReference>
<comment type="caution">
    <text evidence="2">The sequence shown here is derived from an EMBL/GenBank/DDBJ whole genome shotgun (WGS) entry which is preliminary data.</text>
</comment>
<evidence type="ECO:0000259" key="1">
    <source>
        <dbReference type="PROSITE" id="PS51819"/>
    </source>
</evidence>
<accession>A0A4Q9VGA6</accession>
<evidence type="ECO:0000313" key="2">
    <source>
        <dbReference type="EMBL" id="TBW34038.1"/>
    </source>
</evidence>
<evidence type="ECO:0000313" key="3">
    <source>
        <dbReference type="Proteomes" id="UP000292781"/>
    </source>
</evidence>
<dbReference type="Pfam" id="PF00903">
    <property type="entry name" value="Glyoxalase"/>
    <property type="match status" value="1"/>
</dbReference>
<dbReference type="EMBL" id="SJFN01000036">
    <property type="protein sequence ID" value="TBW34038.1"/>
    <property type="molecule type" value="Genomic_DNA"/>
</dbReference>
<keyword evidence="3" id="KW-1185">Reference proteome</keyword>
<dbReference type="CDD" id="cd07262">
    <property type="entry name" value="VOC_like"/>
    <property type="match status" value="1"/>
</dbReference>
<reference evidence="2 3" key="1">
    <citation type="submission" date="2019-02" db="EMBL/GenBank/DDBJ databases">
        <title>Siculibacillus lacustris gen. nov., sp. nov., a new rosette-forming bacterium isolated from a freshwater crater lake (Lake St. Ana, Romania).</title>
        <authorList>
            <person name="Felfoldi T."/>
            <person name="Marton Z."/>
            <person name="Szabo A."/>
            <person name="Mentes A."/>
            <person name="Boka K."/>
            <person name="Marialigeti K."/>
            <person name="Mathe I."/>
            <person name="Koncz M."/>
            <person name="Schumann P."/>
            <person name="Toth E."/>
        </authorList>
    </citation>
    <scope>NUCLEOTIDE SEQUENCE [LARGE SCALE GENOMIC DNA]</scope>
    <source>
        <strain evidence="2 3">SA-279</strain>
    </source>
</reference>
<dbReference type="SUPFAM" id="SSF54593">
    <property type="entry name" value="Glyoxalase/Bleomycin resistance protein/Dihydroxybiphenyl dioxygenase"/>
    <property type="match status" value="1"/>
</dbReference>
<dbReference type="PANTHER" id="PTHR35006:SF2">
    <property type="entry name" value="GLYOXALASE FAMILY PROTEIN (AFU_ORTHOLOGUE AFUA_5G14830)"/>
    <property type="match status" value="1"/>
</dbReference>
<dbReference type="Gene3D" id="3.10.180.10">
    <property type="entry name" value="2,3-Dihydroxybiphenyl 1,2-Dioxygenase, domain 1"/>
    <property type="match status" value="1"/>
</dbReference>
<name>A0A4Q9VGA6_9HYPH</name>
<dbReference type="OrthoDB" id="9807407at2"/>
<dbReference type="Proteomes" id="UP000292781">
    <property type="component" value="Unassembled WGS sequence"/>
</dbReference>
<organism evidence="2 3">
    <name type="scientific">Siculibacillus lacustris</name>
    <dbReference type="NCBI Taxonomy" id="1549641"/>
    <lineage>
        <taxon>Bacteria</taxon>
        <taxon>Pseudomonadati</taxon>
        <taxon>Pseudomonadota</taxon>
        <taxon>Alphaproteobacteria</taxon>
        <taxon>Hyphomicrobiales</taxon>
        <taxon>Ancalomicrobiaceae</taxon>
        <taxon>Siculibacillus</taxon>
    </lineage>
</organism>
<feature type="domain" description="VOC" evidence="1">
    <location>
        <begin position="1"/>
        <end position="125"/>
    </location>
</feature>
<dbReference type="PROSITE" id="PS51819">
    <property type="entry name" value="VOC"/>
    <property type="match status" value="1"/>
</dbReference>
<sequence>MLDHIGLPVADLARSRAFYEAALEPLGYSVVMEVSPEETGGAGHVGLGAGAKPDFWLSSGGALGGRLHVAFAAPSRAVVDAFHAAALVAGGTDNGAPGLRVHYHPNYWAAFVLDPDGHNVEAVCHIPDIADC</sequence>
<proteinExistence type="predicted"/>
<dbReference type="PANTHER" id="PTHR35006">
    <property type="entry name" value="GLYOXALASE FAMILY PROTEIN (AFU_ORTHOLOGUE AFUA_5G14830)"/>
    <property type="match status" value="1"/>
</dbReference>
<gene>
    <name evidence="2" type="ORF">EYW49_18740</name>
</gene>